<sequence>MASEAGGRASREEVARAMSPHGGGEPDMAAEAGGGASREEVARAMSHGGGEPDMAAESSGRVDGEKEDEGWRSYESVFTNQKAGMDDVDRDWVKKVVYENSKNSPHFRNEQRKAEQATRRIQEMLRRKEALLSQNQLAGYDQSAAKLVAELEATRDLSHWWFHVDMDAFYASCHELMDPTLAGVPMAVGGVGMISTANYQARKYGVRSAMPGFIALKLCPDLKFCPSDFALYKTKASEVRAILAQYDPNFLAAGLDESYLDVTSCLEARGESPDALARCIRDHVRRETGLTCSIGVACNRMLAKICSDLNKPNGEFVLQRSREAVLAFTSSLPVRKVPGIGKVTERILSGLGLNLARDLVSRSSAGLVVALFSEKASGALLRAGLGLGRSGAPDEDAGAGRKGISVERTFRPLRGKGLEAKLAEICAKLEDAMMDKGLRARHITVKMKGTDFVVRTKSKTLPFYTNSAEAMLQHATKLTSFDSDLRLIGVRMAGFEGDAVEQGQATLDSLFLDREPEEPAVSSVGGGGYFCETCKKHVAETKAEHEDWHLARSLQREVWSAGGLGASRKQAALPSKKAKCVGGMDLFVTKRPRKME</sequence>
<keyword evidence="13" id="KW-0234">DNA repair</keyword>
<feature type="region of interest" description="Disordered" evidence="17">
    <location>
        <begin position="1"/>
        <end position="71"/>
    </location>
</feature>
<evidence type="ECO:0000256" key="7">
    <source>
        <dbReference type="ARBA" id="ARBA00022723"/>
    </source>
</evidence>
<evidence type="ECO:0000256" key="16">
    <source>
        <dbReference type="SAM" id="Coils"/>
    </source>
</evidence>
<dbReference type="InterPro" id="IPR050116">
    <property type="entry name" value="DNA_polymerase-Y"/>
</dbReference>
<evidence type="ECO:0000313" key="21">
    <source>
        <dbReference type="Proteomes" id="UP001472866"/>
    </source>
</evidence>
<dbReference type="EMBL" id="CP151517">
    <property type="protein sequence ID" value="WZN66993.1"/>
    <property type="molecule type" value="Genomic_DNA"/>
</dbReference>
<keyword evidence="14" id="KW-0539">Nucleus</keyword>
<dbReference type="AlphaFoldDB" id="A0AAX4PLT1"/>
<evidence type="ECO:0000256" key="4">
    <source>
        <dbReference type="ARBA" id="ARBA00022679"/>
    </source>
</evidence>
<dbReference type="Proteomes" id="UP001472866">
    <property type="component" value="Chromosome 17"/>
</dbReference>
<keyword evidence="10" id="KW-0862">Zinc</keyword>
<dbReference type="PROSITE" id="PS50173">
    <property type="entry name" value="UMUC"/>
    <property type="match status" value="1"/>
</dbReference>
<dbReference type="CDD" id="cd03586">
    <property type="entry name" value="PolY_Pol_IV_kappa"/>
    <property type="match status" value="1"/>
</dbReference>
<dbReference type="InterPro" id="IPR036775">
    <property type="entry name" value="DNA_pol_Y-fam_lit_finger_sf"/>
</dbReference>
<dbReference type="Pfam" id="PF00817">
    <property type="entry name" value="IMS"/>
    <property type="match status" value="1"/>
</dbReference>
<evidence type="ECO:0000256" key="5">
    <source>
        <dbReference type="ARBA" id="ARBA00022695"/>
    </source>
</evidence>
<feature type="domain" description="UBZ3-type" evidence="19">
    <location>
        <begin position="524"/>
        <end position="557"/>
    </location>
</feature>
<evidence type="ECO:0000256" key="17">
    <source>
        <dbReference type="SAM" id="MobiDB-lite"/>
    </source>
</evidence>
<comment type="catalytic activity">
    <reaction evidence="15">
        <text>DNA(n) + a 2'-deoxyribonucleoside 5'-triphosphate = DNA(n+1) + diphosphate</text>
        <dbReference type="Rhea" id="RHEA:22508"/>
        <dbReference type="Rhea" id="RHEA-COMP:17339"/>
        <dbReference type="Rhea" id="RHEA-COMP:17340"/>
        <dbReference type="ChEBI" id="CHEBI:33019"/>
        <dbReference type="ChEBI" id="CHEBI:61560"/>
        <dbReference type="ChEBI" id="CHEBI:173112"/>
        <dbReference type="EC" id="2.7.7.7"/>
    </reaction>
</comment>
<evidence type="ECO:0000256" key="14">
    <source>
        <dbReference type="ARBA" id="ARBA00023242"/>
    </source>
</evidence>
<dbReference type="Gene3D" id="3.30.1490.100">
    <property type="entry name" value="DNA polymerase, Y-family, little finger domain"/>
    <property type="match status" value="1"/>
</dbReference>
<dbReference type="GO" id="GO:0006260">
    <property type="term" value="P:DNA replication"/>
    <property type="evidence" value="ECO:0007669"/>
    <property type="project" value="UniProtKB-KW"/>
</dbReference>
<dbReference type="Gene3D" id="1.10.150.20">
    <property type="entry name" value="5' to 3' exonuclease, C-terminal subdomain"/>
    <property type="match status" value="1"/>
</dbReference>
<evidence type="ECO:0000256" key="8">
    <source>
        <dbReference type="ARBA" id="ARBA00022763"/>
    </source>
</evidence>
<dbReference type="PANTHER" id="PTHR11076:SF33">
    <property type="entry name" value="DNA POLYMERASE KAPPA"/>
    <property type="match status" value="1"/>
</dbReference>
<evidence type="ECO:0000256" key="10">
    <source>
        <dbReference type="ARBA" id="ARBA00022833"/>
    </source>
</evidence>
<proteinExistence type="predicted"/>
<feature type="domain" description="UmuC" evidence="18">
    <location>
        <begin position="161"/>
        <end position="341"/>
    </location>
</feature>
<dbReference type="InterPro" id="IPR017961">
    <property type="entry name" value="DNA_pol_Y-fam_little_finger"/>
</dbReference>
<gene>
    <name evidence="20" type="ORF">HKI87_17g85650</name>
</gene>
<feature type="compositionally biased region" description="Basic and acidic residues" evidence="17">
    <location>
        <begin position="60"/>
        <end position="71"/>
    </location>
</feature>
<dbReference type="InterPro" id="IPR043128">
    <property type="entry name" value="Rev_trsase/Diguanyl_cyclase"/>
</dbReference>
<dbReference type="GO" id="GO:0003684">
    <property type="term" value="F:damaged DNA binding"/>
    <property type="evidence" value="ECO:0007669"/>
    <property type="project" value="InterPro"/>
</dbReference>
<organism evidence="20 21">
    <name type="scientific">Chloropicon roscoffensis</name>
    <dbReference type="NCBI Taxonomy" id="1461544"/>
    <lineage>
        <taxon>Eukaryota</taxon>
        <taxon>Viridiplantae</taxon>
        <taxon>Chlorophyta</taxon>
        <taxon>Chloropicophyceae</taxon>
        <taxon>Chloropicales</taxon>
        <taxon>Chloropicaceae</taxon>
        <taxon>Chloropicon</taxon>
    </lineage>
</organism>
<keyword evidence="6" id="KW-0235">DNA replication</keyword>
<dbReference type="FunFam" id="3.30.1490.100:FF:000004">
    <property type="entry name" value="DNA polymerase IV"/>
    <property type="match status" value="1"/>
</dbReference>
<evidence type="ECO:0000256" key="1">
    <source>
        <dbReference type="ARBA" id="ARBA00004123"/>
    </source>
</evidence>
<dbReference type="GO" id="GO:0042276">
    <property type="term" value="P:error-prone translesion synthesis"/>
    <property type="evidence" value="ECO:0007669"/>
    <property type="project" value="TreeGrafter"/>
</dbReference>
<comment type="subcellular location">
    <subcellularLocation>
        <location evidence="1">Nucleus</location>
    </subcellularLocation>
</comment>
<keyword evidence="11" id="KW-0460">Magnesium</keyword>
<evidence type="ECO:0000256" key="9">
    <source>
        <dbReference type="ARBA" id="ARBA00022771"/>
    </source>
</evidence>
<keyword evidence="7" id="KW-0479">Metal-binding</keyword>
<evidence type="ECO:0000256" key="11">
    <source>
        <dbReference type="ARBA" id="ARBA00022842"/>
    </source>
</evidence>
<dbReference type="SUPFAM" id="SSF100879">
    <property type="entry name" value="Lesion bypass DNA polymerase (Y-family), little finger domain"/>
    <property type="match status" value="1"/>
</dbReference>
<dbReference type="FunFam" id="1.10.150.810:FF:000003">
    <property type="entry name" value="DNA polymerase kappa subunit"/>
    <property type="match status" value="1"/>
</dbReference>
<evidence type="ECO:0000256" key="13">
    <source>
        <dbReference type="ARBA" id="ARBA00023204"/>
    </source>
</evidence>
<accession>A0AAX4PLT1</accession>
<reference evidence="20 21" key="1">
    <citation type="submission" date="2024-03" db="EMBL/GenBank/DDBJ databases">
        <title>Complete genome sequence of the green alga Chloropicon roscoffensis RCC1871.</title>
        <authorList>
            <person name="Lemieux C."/>
            <person name="Pombert J.-F."/>
            <person name="Otis C."/>
            <person name="Turmel M."/>
        </authorList>
    </citation>
    <scope>NUCLEOTIDE SEQUENCE [LARGE SCALE GENOMIC DNA]</scope>
    <source>
        <strain evidence="20 21">RCC1871</strain>
    </source>
</reference>
<keyword evidence="4" id="KW-0808">Transferase</keyword>
<keyword evidence="5" id="KW-0548">Nucleotidyltransferase</keyword>
<evidence type="ECO:0000256" key="12">
    <source>
        <dbReference type="ARBA" id="ARBA00022932"/>
    </source>
</evidence>
<dbReference type="Gene3D" id="1.10.150.810">
    <property type="match status" value="1"/>
</dbReference>
<evidence type="ECO:0000256" key="2">
    <source>
        <dbReference type="ARBA" id="ARBA00012417"/>
    </source>
</evidence>
<dbReference type="PROSITE" id="PS51907">
    <property type="entry name" value="ZF_UBZ3"/>
    <property type="match status" value="1"/>
</dbReference>
<dbReference type="InterPro" id="IPR041298">
    <property type="entry name" value="UBZ3"/>
</dbReference>
<evidence type="ECO:0000313" key="20">
    <source>
        <dbReference type="EMBL" id="WZN66993.1"/>
    </source>
</evidence>
<dbReference type="InterPro" id="IPR001126">
    <property type="entry name" value="UmuC"/>
</dbReference>
<dbReference type="SUPFAM" id="SSF56672">
    <property type="entry name" value="DNA/RNA polymerases"/>
    <property type="match status" value="1"/>
</dbReference>
<keyword evidence="8" id="KW-0227">DNA damage</keyword>
<keyword evidence="12" id="KW-0239">DNA-directed DNA polymerase</keyword>
<feature type="coiled-coil region" evidence="16">
    <location>
        <begin position="107"/>
        <end position="134"/>
    </location>
</feature>
<evidence type="ECO:0000256" key="3">
    <source>
        <dbReference type="ARBA" id="ARBA00016178"/>
    </source>
</evidence>
<dbReference type="Gene3D" id="3.40.1170.60">
    <property type="match status" value="1"/>
</dbReference>
<evidence type="ECO:0000259" key="19">
    <source>
        <dbReference type="PROSITE" id="PS51907"/>
    </source>
</evidence>
<dbReference type="InterPro" id="IPR043502">
    <property type="entry name" value="DNA/RNA_pol_sf"/>
</dbReference>
<dbReference type="GO" id="GO:0003887">
    <property type="term" value="F:DNA-directed DNA polymerase activity"/>
    <property type="evidence" value="ECO:0007669"/>
    <property type="project" value="UniProtKB-KW"/>
</dbReference>
<dbReference type="GO" id="GO:0008270">
    <property type="term" value="F:zinc ion binding"/>
    <property type="evidence" value="ECO:0007669"/>
    <property type="project" value="UniProtKB-KW"/>
</dbReference>
<evidence type="ECO:0000256" key="6">
    <source>
        <dbReference type="ARBA" id="ARBA00022705"/>
    </source>
</evidence>
<keyword evidence="9" id="KW-0863">Zinc-finger</keyword>
<evidence type="ECO:0000259" key="18">
    <source>
        <dbReference type="PROSITE" id="PS50173"/>
    </source>
</evidence>
<dbReference type="InterPro" id="IPR022880">
    <property type="entry name" value="DNApol_IV"/>
</dbReference>
<dbReference type="Gene3D" id="3.30.70.270">
    <property type="match status" value="1"/>
</dbReference>
<keyword evidence="21" id="KW-1185">Reference proteome</keyword>
<dbReference type="Pfam" id="PF18439">
    <property type="entry name" value="zf_UBZ"/>
    <property type="match status" value="1"/>
</dbReference>
<dbReference type="GO" id="GO:0006281">
    <property type="term" value="P:DNA repair"/>
    <property type="evidence" value="ECO:0007669"/>
    <property type="project" value="UniProtKB-KW"/>
</dbReference>
<protein>
    <recommendedName>
        <fullName evidence="3">DNA polymerase kappa</fullName>
        <ecNumber evidence="2">2.7.7.7</ecNumber>
    </recommendedName>
</protein>
<keyword evidence="16" id="KW-0175">Coiled coil</keyword>
<dbReference type="EC" id="2.7.7.7" evidence="2"/>
<name>A0AAX4PLT1_9CHLO</name>
<dbReference type="GO" id="GO:0005634">
    <property type="term" value="C:nucleus"/>
    <property type="evidence" value="ECO:0007669"/>
    <property type="project" value="UniProtKB-SubCell"/>
</dbReference>
<dbReference type="PANTHER" id="PTHR11076">
    <property type="entry name" value="DNA REPAIR POLYMERASE UMUC / TRANSFERASE FAMILY MEMBER"/>
    <property type="match status" value="1"/>
</dbReference>
<dbReference type="Pfam" id="PF11799">
    <property type="entry name" value="IMS_C"/>
    <property type="match status" value="1"/>
</dbReference>
<evidence type="ECO:0000256" key="15">
    <source>
        <dbReference type="ARBA" id="ARBA00049244"/>
    </source>
</evidence>